<evidence type="ECO:0000313" key="3">
    <source>
        <dbReference type="Proteomes" id="UP000679992"/>
    </source>
</evidence>
<comment type="caution">
    <text evidence="2">The sequence shown here is derived from an EMBL/GenBank/DDBJ whole genome shotgun (WGS) entry which is preliminary data.</text>
</comment>
<feature type="transmembrane region" description="Helical" evidence="1">
    <location>
        <begin position="147"/>
        <end position="168"/>
    </location>
</feature>
<name>A0ABQ4MIY7_9BACL</name>
<keyword evidence="1" id="KW-1133">Transmembrane helix</keyword>
<dbReference type="Pfam" id="PF11193">
    <property type="entry name" value="DUF2812"/>
    <property type="match status" value="1"/>
</dbReference>
<dbReference type="RefSeq" id="WP_213656347.1">
    <property type="nucleotide sequence ID" value="NZ_BOSL01000018.1"/>
</dbReference>
<proteinExistence type="predicted"/>
<sequence length="187" mass="21486">MKHTVHKVFSIGAFEKEEQWLNQMAAKGMILTDVGFCKYVFEEGLPGKYIYRLELLNNLPSHAESIAYISFLEDMGIDHVGSYLRWVYFRRKASEGNFDLFSDIDSRIVHYKRITTLSSVLTLVLAILAVVYFGQAVSFFATHTSGFFQPFLGYGIIFTIVAALFPLVTRPVRKSLKALLKERWIRE</sequence>
<protein>
    <recommendedName>
        <fullName evidence="4">DUF2812 domain-containing protein</fullName>
    </recommendedName>
</protein>
<evidence type="ECO:0000313" key="2">
    <source>
        <dbReference type="EMBL" id="GIP55375.1"/>
    </source>
</evidence>
<gene>
    <name evidence="2" type="ORF">J42TS3_44100</name>
</gene>
<dbReference type="Proteomes" id="UP000679992">
    <property type="component" value="Unassembled WGS sequence"/>
</dbReference>
<accession>A0ABQ4MIY7</accession>
<dbReference type="EMBL" id="BOSL01000018">
    <property type="protein sequence ID" value="GIP55375.1"/>
    <property type="molecule type" value="Genomic_DNA"/>
</dbReference>
<evidence type="ECO:0008006" key="4">
    <source>
        <dbReference type="Google" id="ProtNLM"/>
    </source>
</evidence>
<evidence type="ECO:0000256" key="1">
    <source>
        <dbReference type="SAM" id="Phobius"/>
    </source>
</evidence>
<organism evidence="2 3">
    <name type="scientific">Paenibacillus vini</name>
    <dbReference type="NCBI Taxonomy" id="1476024"/>
    <lineage>
        <taxon>Bacteria</taxon>
        <taxon>Bacillati</taxon>
        <taxon>Bacillota</taxon>
        <taxon>Bacilli</taxon>
        <taxon>Bacillales</taxon>
        <taxon>Paenibacillaceae</taxon>
        <taxon>Paenibacillus</taxon>
    </lineage>
</organism>
<reference evidence="2 3" key="1">
    <citation type="submission" date="2021-03" db="EMBL/GenBank/DDBJ databases">
        <title>Antimicrobial resistance genes in bacteria isolated from Japanese honey, and their potential for conferring macrolide and lincosamide resistance in the American foulbrood pathogen Paenibacillus larvae.</title>
        <authorList>
            <person name="Okamoto M."/>
            <person name="Kumagai M."/>
            <person name="Kanamori H."/>
            <person name="Takamatsu D."/>
        </authorList>
    </citation>
    <scope>NUCLEOTIDE SEQUENCE [LARGE SCALE GENOMIC DNA]</scope>
    <source>
        <strain evidence="2 3">J42TS3</strain>
    </source>
</reference>
<feature type="transmembrane region" description="Helical" evidence="1">
    <location>
        <begin position="120"/>
        <end position="141"/>
    </location>
</feature>
<keyword evidence="1" id="KW-0812">Transmembrane</keyword>
<keyword evidence="3" id="KW-1185">Reference proteome</keyword>
<keyword evidence="1" id="KW-0472">Membrane</keyword>
<dbReference type="InterPro" id="IPR021359">
    <property type="entry name" value="DUF2812"/>
</dbReference>